<gene>
    <name evidence="2" type="ORF">CU097_000869</name>
</gene>
<accession>A0A367ILW1</accession>
<feature type="non-terminal residue" evidence="2">
    <location>
        <position position="106"/>
    </location>
</feature>
<feature type="coiled-coil region" evidence="1">
    <location>
        <begin position="5"/>
        <end position="39"/>
    </location>
</feature>
<evidence type="ECO:0000313" key="3">
    <source>
        <dbReference type="Proteomes" id="UP000252139"/>
    </source>
</evidence>
<keyword evidence="1" id="KW-0175">Coiled coil</keyword>
<dbReference type="SUPFAM" id="SSF75712">
    <property type="entry name" value="Rad50 coiled-coil Zn hook"/>
    <property type="match status" value="1"/>
</dbReference>
<dbReference type="OrthoDB" id="2121319at2759"/>
<evidence type="ECO:0000313" key="2">
    <source>
        <dbReference type="EMBL" id="RCH78623.1"/>
    </source>
</evidence>
<name>A0A367ILW1_RHIAZ</name>
<proteinExistence type="predicted"/>
<evidence type="ECO:0000256" key="1">
    <source>
        <dbReference type="SAM" id="Coils"/>
    </source>
</evidence>
<organism evidence="2 3">
    <name type="scientific">Rhizopus azygosporus</name>
    <name type="common">Rhizopus microsporus var. azygosporus</name>
    <dbReference type="NCBI Taxonomy" id="86630"/>
    <lineage>
        <taxon>Eukaryota</taxon>
        <taxon>Fungi</taxon>
        <taxon>Fungi incertae sedis</taxon>
        <taxon>Mucoromycota</taxon>
        <taxon>Mucoromycotina</taxon>
        <taxon>Mucoromycetes</taxon>
        <taxon>Mucorales</taxon>
        <taxon>Mucorineae</taxon>
        <taxon>Rhizopodaceae</taxon>
        <taxon>Rhizopus</taxon>
    </lineage>
</organism>
<feature type="coiled-coil region" evidence="1">
    <location>
        <begin position="68"/>
        <end position="102"/>
    </location>
</feature>
<dbReference type="STRING" id="86630.A0A367ILW1"/>
<reference evidence="2 3" key="1">
    <citation type="journal article" date="2018" name="G3 (Bethesda)">
        <title>Phylogenetic and Phylogenomic Definition of Rhizopus Species.</title>
        <authorList>
            <person name="Gryganskyi A.P."/>
            <person name="Golan J."/>
            <person name="Dolatabadi S."/>
            <person name="Mondo S."/>
            <person name="Robb S."/>
            <person name="Idnurm A."/>
            <person name="Muszewska A."/>
            <person name="Steczkiewicz K."/>
            <person name="Masonjones S."/>
            <person name="Liao H.L."/>
            <person name="Gajdeczka M.T."/>
            <person name="Anike F."/>
            <person name="Vuek A."/>
            <person name="Anishchenko I.M."/>
            <person name="Voigt K."/>
            <person name="de Hoog G.S."/>
            <person name="Smith M.E."/>
            <person name="Heitman J."/>
            <person name="Vilgalys R."/>
            <person name="Stajich J.E."/>
        </authorList>
    </citation>
    <scope>NUCLEOTIDE SEQUENCE [LARGE SCALE GENOMIC DNA]</scope>
    <source>
        <strain evidence="2 3">CBS 357.93</strain>
    </source>
</reference>
<dbReference type="Proteomes" id="UP000252139">
    <property type="component" value="Unassembled WGS sequence"/>
</dbReference>
<dbReference type="AlphaFoldDB" id="A0A367ILW1"/>
<sequence>MSTDEEQLKLMIETLQEQIKQNQELNNELRMDIDQHTKRQSALSNDNDYLRQKITAMQLDNSNFSNIQARLETQIYNQDQEISNLKKEIQQLSKAKRDMEKKMTVE</sequence>
<protein>
    <submittedName>
        <fullName evidence="2">Uncharacterized protein</fullName>
    </submittedName>
</protein>
<dbReference type="EMBL" id="PJQL01005024">
    <property type="protein sequence ID" value="RCH78623.1"/>
    <property type="molecule type" value="Genomic_DNA"/>
</dbReference>
<comment type="caution">
    <text evidence="2">The sequence shown here is derived from an EMBL/GenBank/DDBJ whole genome shotgun (WGS) entry which is preliminary data.</text>
</comment>
<keyword evidence="3" id="KW-1185">Reference proteome</keyword>